<dbReference type="PANTHER" id="PTHR37393:SF1">
    <property type="entry name" value="AT-RICH INTERACTIVE DOMAIN-CONTAINING PROTEIN 1A-LIKE"/>
    <property type="match status" value="1"/>
</dbReference>
<dbReference type="PROSITE" id="PS50089">
    <property type="entry name" value="ZF_RING_2"/>
    <property type="match status" value="1"/>
</dbReference>
<dbReference type="SUPFAM" id="SSF57850">
    <property type="entry name" value="RING/U-box"/>
    <property type="match status" value="1"/>
</dbReference>
<reference evidence="6" key="1">
    <citation type="journal article" date="2018" name="DNA Res.">
        <title>Multiple hybrid de novo genome assembly of finger millet, an orphan allotetraploid crop.</title>
        <authorList>
            <person name="Hatakeyama M."/>
            <person name="Aluri S."/>
            <person name="Balachadran M.T."/>
            <person name="Sivarajan S.R."/>
            <person name="Patrignani A."/>
            <person name="Gruter S."/>
            <person name="Poveda L."/>
            <person name="Shimizu-Inatsugi R."/>
            <person name="Baeten J."/>
            <person name="Francoijs K.J."/>
            <person name="Nataraja K.N."/>
            <person name="Reddy Y.A.N."/>
            <person name="Phadnis S."/>
            <person name="Ravikumar R.L."/>
            <person name="Schlapbach R."/>
            <person name="Sreeman S.M."/>
            <person name="Shimizu K.K."/>
        </authorList>
    </citation>
    <scope>NUCLEOTIDE SEQUENCE</scope>
</reference>
<sequence>MGFDNECILNIQSLPGEYFCPVCRTLIYPNEAVQSQCTHLYCKPCLAYVVATTKACPYDGYLVTETDSKGVQSQTQADGSQAQPLTGAAQAVTKDPAIVSSAGSAVAADTTVPTSITATAVTASSVATGGSANASTSAPQASTADHWYQQQYSQYYQQYPAYNPYAQQYQQYGQYQQTYHQYTQPQMQVASQKCCSSISATCSNYAVLPAPTNDAIPISVSGPTPNIKPVIHRLSSIKCNPSPKFSPAYHTSKYLQVRHNLSSQCSQPIKFRQCNNKKSSTAPTACPPCTTYSTSTGL</sequence>
<name>A0AAV5E3Q7_ELECO</name>
<proteinExistence type="predicted"/>
<dbReference type="InterPro" id="IPR017907">
    <property type="entry name" value="Znf_RING_CS"/>
</dbReference>
<reference evidence="6" key="2">
    <citation type="submission" date="2021-12" db="EMBL/GenBank/DDBJ databases">
        <title>Resequencing data analysis of finger millet.</title>
        <authorList>
            <person name="Hatakeyama M."/>
            <person name="Aluri S."/>
            <person name="Balachadran M.T."/>
            <person name="Sivarajan S.R."/>
            <person name="Poveda L."/>
            <person name="Shimizu-Inatsugi R."/>
            <person name="Schlapbach R."/>
            <person name="Sreeman S.M."/>
            <person name="Shimizu K.K."/>
        </authorList>
    </citation>
    <scope>NUCLEOTIDE SEQUENCE</scope>
</reference>
<evidence type="ECO:0000256" key="3">
    <source>
        <dbReference type="ARBA" id="ARBA00022833"/>
    </source>
</evidence>
<dbReference type="PANTHER" id="PTHR37393">
    <property type="entry name" value="AT-RICH INTERACTIVE DOMAIN-CONTAINING PROTEIN 1A-LIKE"/>
    <property type="match status" value="1"/>
</dbReference>
<evidence type="ECO:0000256" key="1">
    <source>
        <dbReference type="ARBA" id="ARBA00022723"/>
    </source>
</evidence>
<comment type="caution">
    <text evidence="6">The sequence shown here is derived from an EMBL/GenBank/DDBJ whole genome shotgun (WGS) entry which is preliminary data.</text>
</comment>
<dbReference type="SMART" id="SM00184">
    <property type="entry name" value="RING"/>
    <property type="match status" value="1"/>
</dbReference>
<dbReference type="GO" id="GO:0008270">
    <property type="term" value="F:zinc ion binding"/>
    <property type="evidence" value="ECO:0007669"/>
    <property type="project" value="UniProtKB-KW"/>
</dbReference>
<organism evidence="6 7">
    <name type="scientific">Eleusine coracana subsp. coracana</name>
    <dbReference type="NCBI Taxonomy" id="191504"/>
    <lineage>
        <taxon>Eukaryota</taxon>
        <taxon>Viridiplantae</taxon>
        <taxon>Streptophyta</taxon>
        <taxon>Embryophyta</taxon>
        <taxon>Tracheophyta</taxon>
        <taxon>Spermatophyta</taxon>
        <taxon>Magnoliopsida</taxon>
        <taxon>Liliopsida</taxon>
        <taxon>Poales</taxon>
        <taxon>Poaceae</taxon>
        <taxon>PACMAD clade</taxon>
        <taxon>Chloridoideae</taxon>
        <taxon>Cynodonteae</taxon>
        <taxon>Eleusininae</taxon>
        <taxon>Eleusine</taxon>
    </lineage>
</organism>
<dbReference type="PROSITE" id="PS00518">
    <property type="entry name" value="ZF_RING_1"/>
    <property type="match status" value="1"/>
</dbReference>
<feature type="domain" description="RING-type" evidence="5">
    <location>
        <begin position="20"/>
        <end position="59"/>
    </location>
</feature>
<dbReference type="EMBL" id="BQKI01000073">
    <property type="protein sequence ID" value="GJN17151.1"/>
    <property type="molecule type" value="Genomic_DNA"/>
</dbReference>
<keyword evidence="3" id="KW-0862">Zinc</keyword>
<dbReference type="AlphaFoldDB" id="A0AAV5E3Q7"/>
<evidence type="ECO:0000256" key="2">
    <source>
        <dbReference type="ARBA" id="ARBA00022771"/>
    </source>
</evidence>
<keyword evidence="1" id="KW-0479">Metal-binding</keyword>
<accession>A0AAV5E3Q7</accession>
<keyword evidence="7" id="KW-1185">Reference proteome</keyword>
<evidence type="ECO:0000259" key="5">
    <source>
        <dbReference type="PROSITE" id="PS50089"/>
    </source>
</evidence>
<gene>
    <name evidence="6" type="primary">gb04198</name>
    <name evidence="6" type="ORF">PR202_gb04198</name>
</gene>
<dbReference type="InterPro" id="IPR013083">
    <property type="entry name" value="Znf_RING/FYVE/PHD"/>
</dbReference>
<evidence type="ECO:0000313" key="6">
    <source>
        <dbReference type="EMBL" id="GJN17151.1"/>
    </source>
</evidence>
<dbReference type="Proteomes" id="UP001054889">
    <property type="component" value="Unassembled WGS sequence"/>
</dbReference>
<keyword evidence="2 4" id="KW-0863">Zinc-finger</keyword>
<evidence type="ECO:0000313" key="7">
    <source>
        <dbReference type="Proteomes" id="UP001054889"/>
    </source>
</evidence>
<dbReference type="InterPro" id="IPR001841">
    <property type="entry name" value="Znf_RING"/>
</dbReference>
<dbReference type="Gene3D" id="3.30.40.10">
    <property type="entry name" value="Zinc/RING finger domain, C3HC4 (zinc finger)"/>
    <property type="match status" value="1"/>
</dbReference>
<evidence type="ECO:0000256" key="4">
    <source>
        <dbReference type="PROSITE-ProRule" id="PRU00175"/>
    </source>
</evidence>
<protein>
    <recommendedName>
        <fullName evidence="5">RING-type domain-containing protein</fullName>
    </recommendedName>
</protein>